<dbReference type="GeneTree" id="ENSGT00940000158042"/>
<dbReference type="GO" id="GO:0005789">
    <property type="term" value="C:endoplasmic reticulum membrane"/>
    <property type="evidence" value="ECO:0007669"/>
    <property type="project" value="UniProtKB-SubCell"/>
</dbReference>
<dbReference type="GO" id="GO:0005635">
    <property type="term" value="C:nuclear envelope"/>
    <property type="evidence" value="ECO:0007669"/>
    <property type="project" value="UniProtKB-SubCell"/>
</dbReference>
<dbReference type="Pfam" id="PF00069">
    <property type="entry name" value="Pkinase"/>
    <property type="match status" value="1"/>
</dbReference>
<evidence type="ECO:0000256" key="11">
    <source>
        <dbReference type="ARBA" id="ARBA00022777"/>
    </source>
</evidence>
<dbReference type="InterPro" id="IPR008271">
    <property type="entry name" value="Ser/Thr_kinase_AS"/>
</dbReference>
<evidence type="ECO:0000256" key="13">
    <source>
        <dbReference type="ARBA" id="ARBA00022840"/>
    </source>
</evidence>
<keyword evidence="28" id="KW-1185">Reference proteome</keyword>
<dbReference type="GO" id="GO:0005524">
    <property type="term" value="F:ATP binding"/>
    <property type="evidence" value="ECO:0007669"/>
    <property type="project" value="UniProtKB-KW"/>
</dbReference>
<dbReference type="Gene3D" id="1.10.510.10">
    <property type="entry name" value="Transferase(Phosphotransferase) domain 1"/>
    <property type="match status" value="1"/>
</dbReference>
<proteinExistence type="inferred from homology"/>
<keyword evidence="15" id="KW-0496">Mitochondrion</keyword>
<comment type="catalytic activity">
    <reaction evidence="19">
        <text>L-threonyl-[protein] + ATP = O-phospho-L-threonyl-[protein] + ADP + H(+)</text>
        <dbReference type="Rhea" id="RHEA:46608"/>
        <dbReference type="Rhea" id="RHEA-COMP:11060"/>
        <dbReference type="Rhea" id="RHEA-COMP:11605"/>
        <dbReference type="ChEBI" id="CHEBI:15378"/>
        <dbReference type="ChEBI" id="CHEBI:30013"/>
        <dbReference type="ChEBI" id="CHEBI:30616"/>
        <dbReference type="ChEBI" id="CHEBI:61977"/>
        <dbReference type="ChEBI" id="CHEBI:456216"/>
        <dbReference type="EC" id="2.7.11.1"/>
    </reaction>
    <physiologicalReaction direction="left-to-right" evidence="19">
        <dbReference type="Rhea" id="RHEA:46609"/>
    </physiologicalReaction>
</comment>
<feature type="transmembrane region" description="Helical" evidence="24">
    <location>
        <begin position="488"/>
        <end position="508"/>
    </location>
</feature>
<reference evidence="27" key="5">
    <citation type="submission" date="2025-05" db="UniProtKB">
        <authorList>
            <consortium name="Ensembl"/>
        </authorList>
    </citation>
    <scope>IDENTIFICATION</scope>
</reference>
<keyword evidence="17" id="KW-0539">Nucleus</keyword>
<keyword evidence="12" id="KW-0256">Endoplasmic reticulum</keyword>
<sequence length="509" mass="58280">MPPRRNEKYKLPVPLPEGKVLDDMEGKQWVLGKMIGSGGFGLIYLAFPTNKPGKDARHVIKVEYQENGPLFSELKFYQRAAKKDCIKKWIELKQLDYLGIPLFYGSGLTEFKGRSYRFLVMERLGIDLQKISDQSGTFKKSTVLQLGTRMLDVLEYIHEHEYVHGDIKAANLLLGYNNPDRVYLADYGLSYRYCPNGNHKQYQENPRKGHNGTMEFTSLDAHRGVALSRRSDLEILGYCLLRWLCGKLPWERHLKDPVAVQTAKTNLLDELPVSVLKWAPSGSSCCEIAQYLACARNLAYNEKPNYQMLKTILNPSGMPLGPLEFSTKGKSVDVHTPNNQKVDLQKAATKQVNRMQNRLIEKEVPGERSVESCATRRKVQKEEKLIGLLNNEAAQESTRRRQKYCKSQEFLNEVKSSPQISSYIQFPKSFYELHHDFTSPDTFNKSRCPSWYTSTSTTAMEVTDLESSTGLWRAISQFTLSEETKADVYYYGFTIVFLLVVVFLALYFL</sequence>
<keyword evidence="14 24" id="KW-1133">Transmembrane helix</keyword>
<evidence type="ECO:0000313" key="26">
    <source>
        <dbReference type="EMBL" id="KAF6321910.1"/>
    </source>
</evidence>
<feature type="domain" description="Protein kinase" evidence="25">
    <location>
        <begin position="29"/>
        <end position="385"/>
    </location>
</feature>
<evidence type="ECO:0000256" key="23">
    <source>
        <dbReference type="ARBA" id="ARBA00081231"/>
    </source>
</evidence>
<dbReference type="GO" id="GO:0004674">
    <property type="term" value="F:protein serine/threonine kinase activity"/>
    <property type="evidence" value="ECO:0007669"/>
    <property type="project" value="UniProtKB-KW"/>
</dbReference>
<evidence type="ECO:0000313" key="29">
    <source>
        <dbReference type="Proteomes" id="UP000585614"/>
    </source>
</evidence>
<dbReference type="AlphaFoldDB" id="A0A671EYQ5"/>
<evidence type="ECO:0000256" key="12">
    <source>
        <dbReference type="ARBA" id="ARBA00022824"/>
    </source>
</evidence>
<reference evidence="27 28" key="2">
    <citation type="journal article" date="2018" name="Annu Rev Anim Biosci">
        <title>Bat Biology, Genomes, and the Bat1K Project: To Generate Chromosome-Level Genomes for All Living Bat Species.</title>
        <authorList>
            <person name="Teeling E.C."/>
            <person name="Vernes S.C."/>
            <person name="Davalos L.M."/>
            <person name="Ray D.A."/>
            <person name="Gilbert M.T.P."/>
            <person name="Myers E."/>
        </authorList>
    </citation>
    <scope>NUCLEOTIDE SEQUENCE</scope>
</reference>
<keyword evidence="6" id="KW-0723">Serine/threonine-protein kinase</keyword>
<comment type="similarity">
    <text evidence="21">Belongs to the protein kinase superfamily. CK1 Ser/Thr protein kinase family. VRK subfamily.</text>
</comment>
<reference evidence="26 29" key="4">
    <citation type="journal article" date="2020" name="Nature">
        <title>Six reference-quality genomes reveal evolution of bat adaptations.</title>
        <authorList>
            <person name="Jebb D."/>
            <person name="Huang Z."/>
            <person name="Pippel M."/>
            <person name="Hughes G.M."/>
            <person name="Lavrichenko K."/>
            <person name="Devanna P."/>
            <person name="Winkler S."/>
            <person name="Jermiin L.S."/>
            <person name="Skirmuntt E.C."/>
            <person name="Katzourakis A."/>
            <person name="Burkitt-Gray L."/>
            <person name="Ray D.A."/>
            <person name="Sullivan K.A.M."/>
            <person name="Roscito J.G."/>
            <person name="Kirilenko B.M."/>
            <person name="Davalos L.M."/>
            <person name="Corthals A.P."/>
            <person name="Power M.L."/>
            <person name="Jones G."/>
            <person name="Ransome R.D."/>
            <person name="Dechmann D.K.N."/>
            <person name="Locatelli A.G."/>
            <person name="Puechmaille S.J."/>
            <person name="Fedrigo O."/>
            <person name="Jarvis E.D."/>
            <person name="Hiller M."/>
            <person name="Vernes S.C."/>
            <person name="Myers E.W."/>
            <person name="Teeling E.C."/>
        </authorList>
    </citation>
    <scope>NUCLEOTIDE SEQUENCE [LARGE SCALE GENOMIC DNA]</scope>
    <source>
        <strain evidence="26">MRhiFer1</strain>
        <tissue evidence="26">Lung</tissue>
    </source>
</reference>
<organism evidence="27 28">
    <name type="scientific">Rhinolophus ferrumequinum</name>
    <name type="common">Greater horseshoe bat</name>
    <dbReference type="NCBI Taxonomy" id="59479"/>
    <lineage>
        <taxon>Eukaryota</taxon>
        <taxon>Metazoa</taxon>
        <taxon>Chordata</taxon>
        <taxon>Craniata</taxon>
        <taxon>Vertebrata</taxon>
        <taxon>Euteleostomi</taxon>
        <taxon>Mammalia</taxon>
        <taxon>Eutheria</taxon>
        <taxon>Laurasiatheria</taxon>
        <taxon>Chiroptera</taxon>
        <taxon>Yinpterochiroptera</taxon>
        <taxon>Rhinolophoidea</taxon>
        <taxon>Rhinolophidae</taxon>
        <taxon>Rhinolophinae</taxon>
        <taxon>Rhinolophus</taxon>
    </lineage>
</organism>
<evidence type="ECO:0000256" key="1">
    <source>
        <dbReference type="ARBA" id="ARBA00004163"/>
    </source>
</evidence>
<comment type="subcellular location">
    <subcellularLocation>
        <location evidence="3">Cytoplasm</location>
    </subcellularLocation>
    <subcellularLocation>
        <location evidence="1">Endoplasmic reticulum membrane</location>
        <topology evidence="1">Single-pass type IV membrane protein</topology>
    </subcellularLocation>
    <subcellularLocation>
        <location evidence="18">Mitochondrion membrane</location>
        <topology evidence="18">Single-pass type IV membrane protein</topology>
    </subcellularLocation>
    <subcellularLocation>
        <location evidence="2">Nucleus envelope</location>
    </subcellularLocation>
</comment>
<dbReference type="Proteomes" id="UP000472240">
    <property type="component" value="Chromosome 13"/>
</dbReference>
<keyword evidence="9 24" id="KW-0812">Transmembrane</keyword>
<evidence type="ECO:0000256" key="8">
    <source>
        <dbReference type="ARBA" id="ARBA00022679"/>
    </source>
</evidence>
<evidence type="ECO:0000256" key="9">
    <source>
        <dbReference type="ARBA" id="ARBA00022692"/>
    </source>
</evidence>
<keyword evidence="13" id="KW-0067">ATP-binding</keyword>
<evidence type="ECO:0000256" key="15">
    <source>
        <dbReference type="ARBA" id="ARBA00023128"/>
    </source>
</evidence>
<keyword evidence="10" id="KW-0547">Nucleotide-binding</keyword>
<evidence type="ECO:0000256" key="10">
    <source>
        <dbReference type="ARBA" id="ARBA00022741"/>
    </source>
</evidence>
<dbReference type="EMBL" id="JACAGC010000014">
    <property type="protein sequence ID" value="KAF6321910.1"/>
    <property type="molecule type" value="Genomic_DNA"/>
</dbReference>
<dbReference type="CTD" id="7444"/>
<keyword evidence="8" id="KW-0808">Transferase</keyword>
<dbReference type="InterPro" id="IPR050235">
    <property type="entry name" value="CK1_Ser-Thr_kinase"/>
</dbReference>
<evidence type="ECO:0000313" key="28">
    <source>
        <dbReference type="Proteomes" id="UP000472240"/>
    </source>
</evidence>
<gene>
    <name evidence="27" type="primary">VRK2</name>
    <name evidence="26" type="ORF">mRhiFer1_018223</name>
</gene>
<comment type="catalytic activity">
    <reaction evidence="20">
        <text>L-seryl-[protein] + ATP = O-phospho-L-seryl-[protein] + ADP + H(+)</text>
        <dbReference type="Rhea" id="RHEA:17989"/>
        <dbReference type="Rhea" id="RHEA-COMP:9863"/>
        <dbReference type="Rhea" id="RHEA-COMP:11604"/>
        <dbReference type="ChEBI" id="CHEBI:15378"/>
        <dbReference type="ChEBI" id="CHEBI:29999"/>
        <dbReference type="ChEBI" id="CHEBI:30616"/>
        <dbReference type="ChEBI" id="CHEBI:83421"/>
        <dbReference type="ChEBI" id="CHEBI:456216"/>
        <dbReference type="EC" id="2.7.11.1"/>
    </reaction>
    <physiologicalReaction direction="left-to-right" evidence="20">
        <dbReference type="Rhea" id="RHEA:17990"/>
    </physiologicalReaction>
</comment>
<evidence type="ECO:0000259" key="25">
    <source>
        <dbReference type="PROSITE" id="PS50011"/>
    </source>
</evidence>
<dbReference type="Proteomes" id="UP000585614">
    <property type="component" value="Unassembled WGS sequence"/>
</dbReference>
<dbReference type="GO" id="GO:0031966">
    <property type="term" value="C:mitochondrial membrane"/>
    <property type="evidence" value="ECO:0007669"/>
    <property type="project" value="UniProtKB-SubCell"/>
</dbReference>
<keyword evidence="16 24" id="KW-0472">Membrane</keyword>
<evidence type="ECO:0000256" key="20">
    <source>
        <dbReference type="ARBA" id="ARBA00048977"/>
    </source>
</evidence>
<evidence type="ECO:0000256" key="3">
    <source>
        <dbReference type="ARBA" id="ARBA00004496"/>
    </source>
</evidence>
<dbReference type="PROSITE" id="PS50011">
    <property type="entry name" value="PROTEIN_KINASE_DOM"/>
    <property type="match status" value="1"/>
</dbReference>
<evidence type="ECO:0000256" key="24">
    <source>
        <dbReference type="SAM" id="Phobius"/>
    </source>
</evidence>
<evidence type="ECO:0000256" key="18">
    <source>
        <dbReference type="ARBA" id="ARBA00046294"/>
    </source>
</evidence>
<reference evidence="27 28" key="3">
    <citation type="submission" date="2018-12" db="EMBL/GenBank/DDBJ databases">
        <title>G10K-VGP greater horseshoe bat female genome, primary haplotype.</title>
        <authorList>
            <person name="Teeling E."/>
            <person name="Myers G."/>
            <person name="Vernes S."/>
            <person name="Pippel M."/>
            <person name="Winkler S."/>
            <person name="Fedrigo O."/>
            <person name="Rhie A."/>
            <person name="Koren S."/>
            <person name="Phillippy A."/>
            <person name="Lewin H."/>
            <person name="Damas J."/>
            <person name="Howe K."/>
            <person name="Mountcastle J."/>
            <person name="Jarvis E.D."/>
        </authorList>
    </citation>
    <scope>NUCLEOTIDE SEQUENCE [LARGE SCALE GENOMIC DNA]</scope>
</reference>
<evidence type="ECO:0000256" key="21">
    <source>
        <dbReference type="ARBA" id="ARBA00061699"/>
    </source>
</evidence>
<reference evidence="27 28" key="1">
    <citation type="journal article" date="2015" name="Annu Rev Anim Biosci">
        <title>The Genome 10K Project: a way forward.</title>
        <authorList>
            <person name="Koepfli K.P."/>
            <person name="Paten B."/>
            <person name="O'Brien S.J."/>
            <person name="Koepfli K.P."/>
            <person name="Paten B."/>
            <person name="Antunes A."/>
            <person name="Belov K."/>
            <person name="Bustamante C."/>
            <person name="Castoe T.A."/>
            <person name="Clawson H."/>
            <person name="Crawford A.J."/>
            <person name="Diekhans M."/>
            <person name="Distel D."/>
            <person name="Durbin R."/>
            <person name="Earl D."/>
            <person name="Fujita M.K."/>
            <person name="Gamble T."/>
            <person name="Georges A."/>
            <person name="Gemmell N."/>
            <person name="Gilbert M.T."/>
            <person name="Graves J.M."/>
            <person name="Green R.E."/>
            <person name="Hickey G."/>
            <person name="Jarvis E.D."/>
            <person name="Johnson W."/>
            <person name="Komissarov A."/>
            <person name="Korf I."/>
            <person name="Kuhn R."/>
            <person name="Larkin D.M."/>
            <person name="Lewin H."/>
            <person name="Lopez J.V."/>
            <person name="Ma J."/>
            <person name="Marques-Bonet T."/>
            <person name="Miller W."/>
            <person name="Murphy R."/>
            <person name="Pevzner P."/>
            <person name="Shapiro B."/>
            <person name="Steiner C."/>
            <person name="Tamazian G."/>
            <person name="Venkatesh B."/>
            <person name="Wang J."/>
            <person name="Wayne R."/>
            <person name="Wiley E."/>
            <person name="Yang H."/>
            <person name="Zhang G."/>
            <person name="Haussler D."/>
            <person name="Ryder O."/>
            <person name="O'Brien S.J."/>
        </authorList>
    </citation>
    <scope>NUCLEOTIDE SEQUENCE</scope>
</reference>
<dbReference type="SMART" id="SM00220">
    <property type="entry name" value="S_TKc"/>
    <property type="match status" value="1"/>
</dbReference>
<dbReference type="Ensembl" id="ENSRFET00010016829.1">
    <property type="protein sequence ID" value="ENSRFEP00010015417.1"/>
    <property type="gene ID" value="ENSRFEG00010010407.1"/>
</dbReference>
<dbReference type="GeneID" id="117033112"/>
<dbReference type="FunFam" id="1.10.510.10:FF:000532">
    <property type="entry name" value="VRK serine/threonine kinase 2"/>
    <property type="match status" value="1"/>
</dbReference>
<dbReference type="PANTHER" id="PTHR11909">
    <property type="entry name" value="CASEIN KINASE-RELATED"/>
    <property type="match status" value="1"/>
</dbReference>
<keyword evidence="5" id="KW-0963">Cytoplasm</keyword>
<evidence type="ECO:0000256" key="4">
    <source>
        <dbReference type="ARBA" id="ARBA00012513"/>
    </source>
</evidence>
<evidence type="ECO:0000256" key="19">
    <source>
        <dbReference type="ARBA" id="ARBA00048659"/>
    </source>
</evidence>
<evidence type="ECO:0000256" key="2">
    <source>
        <dbReference type="ARBA" id="ARBA00004259"/>
    </source>
</evidence>
<evidence type="ECO:0000256" key="17">
    <source>
        <dbReference type="ARBA" id="ARBA00023242"/>
    </source>
</evidence>
<evidence type="ECO:0000256" key="16">
    <source>
        <dbReference type="ARBA" id="ARBA00023136"/>
    </source>
</evidence>
<evidence type="ECO:0000256" key="6">
    <source>
        <dbReference type="ARBA" id="ARBA00022527"/>
    </source>
</evidence>
<accession>A0A671EYQ5</accession>
<evidence type="ECO:0000256" key="14">
    <source>
        <dbReference type="ARBA" id="ARBA00022989"/>
    </source>
</evidence>
<dbReference type="EC" id="2.7.11.1" evidence="4"/>
<dbReference type="PROSITE" id="PS00108">
    <property type="entry name" value="PROTEIN_KINASE_ST"/>
    <property type="match status" value="1"/>
</dbReference>
<dbReference type="InterPro" id="IPR000719">
    <property type="entry name" value="Prot_kinase_dom"/>
</dbReference>
<name>A0A671EYQ5_RHIFE</name>
<keyword evidence="11 26" id="KW-0418">Kinase</keyword>
<dbReference type="SUPFAM" id="SSF56112">
    <property type="entry name" value="Protein kinase-like (PK-like)"/>
    <property type="match status" value="1"/>
</dbReference>
<dbReference type="InterPro" id="IPR011009">
    <property type="entry name" value="Kinase-like_dom_sf"/>
</dbReference>
<evidence type="ECO:0000256" key="22">
    <source>
        <dbReference type="ARBA" id="ARBA00073146"/>
    </source>
</evidence>
<evidence type="ECO:0000313" key="27">
    <source>
        <dbReference type="Ensembl" id="ENSRFEP00010015417.1"/>
    </source>
</evidence>
<keyword evidence="7" id="KW-0597">Phosphoprotein</keyword>
<protein>
    <recommendedName>
        <fullName evidence="22">Serine/threonine-protein kinase VRK2</fullName>
        <ecNumber evidence="4">2.7.11.1</ecNumber>
    </recommendedName>
    <alternativeName>
        <fullName evidence="23">Vaccinia-related kinase 2</fullName>
    </alternativeName>
</protein>
<dbReference type="RefSeq" id="XP_032980966.1">
    <property type="nucleotide sequence ID" value="XM_033125075.1"/>
</dbReference>
<evidence type="ECO:0000256" key="5">
    <source>
        <dbReference type="ARBA" id="ARBA00022490"/>
    </source>
</evidence>
<evidence type="ECO:0000256" key="7">
    <source>
        <dbReference type="ARBA" id="ARBA00022553"/>
    </source>
</evidence>